<evidence type="ECO:0000313" key="6">
    <source>
        <dbReference type="EMBL" id="TDU31958.1"/>
    </source>
</evidence>
<dbReference type="Pfam" id="PF00196">
    <property type="entry name" value="GerE"/>
    <property type="match status" value="1"/>
</dbReference>
<dbReference type="Gene3D" id="1.25.40.10">
    <property type="entry name" value="Tetratricopeptide repeat domain"/>
    <property type="match status" value="1"/>
</dbReference>
<dbReference type="Gene3D" id="3.40.50.300">
    <property type="entry name" value="P-loop containing nucleotide triphosphate hydrolases"/>
    <property type="match status" value="1"/>
</dbReference>
<dbReference type="Pfam" id="PF25873">
    <property type="entry name" value="WHD_MalT"/>
    <property type="match status" value="1"/>
</dbReference>
<sequence>MGKDLAKTAQARLQETREGGAEPPGFSFPLVRTALLDTLTREPRPPAKLTTLVAPTGYGKTVFASAVFAALKAQGVRSYWIALDDRDDSVERLLSLLEAGLGDPQAQVHPTQALIRGDEPMENRVAHLLDAMAHLPDPSLILIDNLGYCTDETLGYLLDRLVFRTPSSVSFLFSSTSEVPMNLARAKLEGRLRDIRFAELSLHAQDVRDLFGAELCGQLGDGAVETILEQTEGWPAAVRLAQIILSSSERPLEALARFSGADEDLSGLLNRQALAGFAPEARRFLVEIGPLRSFCSDLCRHATGDEEAARHLGVLLNRNVFMIPLDRKRSWYRLHGLFREFLIEEGQRSLDAARRRQVLERAAEWCERNGLWEDAIDYALRAESADLASAMLERVAAMFVRDRGDLRRYIEWVEKLRGDGHEIGWEADFWYVWALVFHRRYDTARQQNERLARRIAQQQQAGRDATQLADLKRRVEVIRICIDTYTDRLADALELATRWMAARGADDPFNTATVACAHGISLCSEHRFVEARQAMRIAQAAIAQASSAYGMGWVSLLNAIVSVYEGDYAGVHNDLLASLSRSRATLGDSAAITGTIALAAAKCAVEMGLDDEARGLLSQGLRWTHTHGIVDTAAVGLDAAVKLWSGRDDDGISIAQLREIASGYAPRMGLMLSCMLVQRLVRLGRLEDARAEATQIGLPGAGSERRAMVEGLDTARVREAWTAAEIDLLIAGGQLKQAEVLIADETRLAKKEGRIARLTELALSETAIALCSHRPQSATKHLARAVSLAARRGILRPFRDRSDLIAGLVNDTKPQAWGFAHEEERRFFAQICRGLPIGHSGLLGQMDPSQGDKPLLETPTARELELLSLIEAGLSNQQLADRLSVSVATVKWHLYNLYTKLGVSSRSAALARAKSLNMLAR</sequence>
<keyword evidence="7" id="KW-1185">Reference proteome</keyword>
<keyword evidence="3" id="KW-0804">Transcription</keyword>
<evidence type="ECO:0000256" key="3">
    <source>
        <dbReference type="ARBA" id="ARBA00023163"/>
    </source>
</evidence>
<dbReference type="EMBL" id="SOBT01000008">
    <property type="protein sequence ID" value="TDU31958.1"/>
    <property type="molecule type" value="Genomic_DNA"/>
</dbReference>
<evidence type="ECO:0000256" key="2">
    <source>
        <dbReference type="ARBA" id="ARBA00023125"/>
    </source>
</evidence>
<dbReference type="SUPFAM" id="SSF52540">
    <property type="entry name" value="P-loop containing nucleoside triphosphate hydrolases"/>
    <property type="match status" value="1"/>
</dbReference>
<keyword evidence="2" id="KW-0238">DNA-binding</keyword>
<feature type="domain" description="HTH luxR-type" evidence="5">
    <location>
        <begin position="852"/>
        <end position="917"/>
    </location>
</feature>
<evidence type="ECO:0000256" key="1">
    <source>
        <dbReference type="ARBA" id="ARBA00023015"/>
    </source>
</evidence>
<gene>
    <name evidence="6" type="ORF">DFR24_1342</name>
</gene>
<dbReference type="InterPro" id="IPR016032">
    <property type="entry name" value="Sig_transdc_resp-reg_C-effctor"/>
</dbReference>
<dbReference type="PRINTS" id="PR00038">
    <property type="entry name" value="HTHLUXR"/>
</dbReference>
<feature type="region of interest" description="Disordered" evidence="4">
    <location>
        <begin position="1"/>
        <end position="26"/>
    </location>
</feature>
<dbReference type="InterPro" id="IPR011990">
    <property type="entry name" value="TPR-like_helical_dom_sf"/>
</dbReference>
<dbReference type="InterPro" id="IPR027417">
    <property type="entry name" value="P-loop_NTPase"/>
</dbReference>
<dbReference type="RefSeq" id="WP_133880506.1">
    <property type="nucleotide sequence ID" value="NZ_MWIN01000004.1"/>
</dbReference>
<dbReference type="CDD" id="cd06170">
    <property type="entry name" value="LuxR_C_like"/>
    <property type="match status" value="1"/>
</dbReference>
<name>A0A4R7PD20_9GAMM</name>
<dbReference type="PANTHER" id="PTHR44688">
    <property type="entry name" value="DNA-BINDING TRANSCRIPTIONAL ACTIVATOR DEVR_DOSR"/>
    <property type="match status" value="1"/>
</dbReference>
<evidence type="ECO:0000259" key="5">
    <source>
        <dbReference type="PROSITE" id="PS50043"/>
    </source>
</evidence>
<dbReference type="GO" id="GO:0006355">
    <property type="term" value="P:regulation of DNA-templated transcription"/>
    <property type="evidence" value="ECO:0007669"/>
    <property type="project" value="InterPro"/>
</dbReference>
<organism evidence="6 7">
    <name type="scientific">Panacagrimonas perspica</name>
    <dbReference type="NCBI Taxonomy" id="381431"/>
    <lineage>
        <taxon>Bacteria</taxon>
        <taxon>Pseudomonadati</taxon>
        <taxon>Pseudomonadota</taxon>
        <taxon>Gammaproteobacteria</taxon>
        <taxon>Nevskiales</taxon>
        <taxon>Nevskiaceae</taxon>
        <taxon>Panacagrimonas</taxon>
    </lineage>
</organism>
<reference evidence="6 7" key="1">
    <citation type="submission" date="2019-03" db="EMBL/GenBank/DDBJ databases">
        <title>Genomic Encyclopedia of Type Strains, Phase IV (KMG-IV): sequencing the most valuable type-strain genomes for metagenomic binning, comparative biology and taxonomic classification.</title>
        <authorList>
            <person name="Goeker M."/>
        </authorList>
    </citation>
    <scope>NUCLEOTIDE SEQUENCE [LARGE SCALE GENOMIC DNA]</scope>
    <source>
        <strain evidence="6 7">DSM 26377</strain>
    </source>
</reference>
<proteinExistence type="predicted"/>
<dbReference type="OrthoDB" id="1123107at2"/>
<dbReference type="AlphaFoldDB" id="A0A4R7PD20"/>
<dbReference type="PANTHER" id="PTHR44688:SF16">
    <property type="entry name" value="DNA-BINDING TRANSCRIPTIONAL ACTIVATOR DEVR_DOSR"/>
    <property type="match status" value="1"/>
</dbReference>
<dbReference type="InterPro" id="IPR059106">
    <property type="entry name" value="WHD_MalT"/>
</dbReference>
<dbReference type="SUPFAM" id="SSF46894">
    <property type="entry name" value="C-terminal effector domain of the bipartite response regulators"/>
    <property type="match status" value="1"/>
</dbReference>
<comment type="caution">
    <text evidence="6">The sequence shown here is derived from an EMBL/GenBank/DDBJ whole genome shotgun (WGS) entry which is preliminary data.</text>
</comment>
<evidence type="ECO:0000256" key="4">
    <source>
        <dbReference type="SAM" id="MobiDB-lite"/>
    </source>
</evidence>
<keyword evidence="1" id="KW-0805">Transcription regulation</keyword>
<dbReference type="Gene3D" id="1.10.10.10">
    <property type="entry name" value="Winged helix-like DNA-binding domain superfamily/Winged helix DNA-binding domain"/>
    <property type="match status" value="1"/>
</dbReference>
<dbReference type="InterPro" id="IPR036388">
    <property type="entry name" value="WH-like_DNA-bd_sf"/>
</dbReference>
<dbReference type="PROSITE" id="PS50043">
    <property type="entry name" value="HTH_LUXR_2"/>
    <property type="match status" value="1"/>
</dbReference>
<dbReference type="InterPro" id="IPR000792">
    <property type="entry name" value="Tscrpt_reg_LuxR_C"/>
</dbReference>
<accession>A0A4R7PD20</accession>
<dbReference type="SMART" id="SM00421">
    <property type="entry name" value="HTH_LUXR"/>
    <property type="match status" value="1"/>
</dbReference>
<dbReference type="GO" id="GO:0003677">
    <property type="term" value="F:DNA binding"/>
    <property type="evidence" value="ECO:0007669"/>
    <property type="project" value="UniProtKB-KW"/>
</dbReference>
<evidence type="ECO:0000313" key="7">
    <source>
        <dbReference type="Proteomes" id="UP000295341"/>
    </source>
</evidence>
<protein>
    <submittedName>
        <fullName evidence="6">LuxR family maltose regulon positive regulatory protein</fullName>
    </submittedName>
</protein>
<dbReference type="Proteomes" id="UP000295341">
    <property type="component" value="Unassembled WGS sequence"/>
</dbReference>